<dbReference type="OrthoDB" id="3796594at2759"/>
<sequence length="469" mass="52404">MASRPASSSSSDSLYAPPSPPNLRRVAQVAPVSHYTSLHDVPPLSLNGAIDPTAHRGMPTSTKISPTIVRPPPSSHCYQRPAGLTCPLPEPVHRDILRVVNRYPPPLSASSSTLIDGHSRIHLKGKPTRGKIDFTDPFAEKKYEQPKTDFQAPMSEKRKLNADLCDVARRLETAFGAEKCQQNRGLTPTVETSWCNKHYNYDTCIATAEKRDGFKCLSPLTPAVSDFPPPGRVWAGTIRLPNCHSCKNNWSIRHLHGIEEERVHQESRKRQAEEQKKEQERQRLRAEEERLRRETQTTRFWPDRSAVKSPLIVRSPTTTWVEDVRAVRPDLSMPTPRKTEPKAAPPSAMAFAQAAANIASPKADPEVEPKFATPSGDRATASAAAFAQPSQLASQKTALLPRNLLPPPTQTAHKEKERLRLRMHSRMKLLAVQQQADEDAQWDNVDLSDDEEWDKVAADEGADWEVLEK</sequence>
<dbReference type="AlphaFoldDB" id="A0A6A5RRY8"/>
<evidence type="ECO:0000256" key="1">
    <source>
        <dbReference type="SAM" id="MobiDB-lite"/>
    </source>
</evidence>
<name>A0A6A5RRY8_9PLEO</name>
<dbReference type="EMBL" id="ML978964">
    <property type="protein sequence ID" value="KAF1930110.1"/>
    <property type="molecule type" value="Genomic_DNA"/>
</dbReference>
<evidence type="ECO:0000313" key="3">
    <source>
        <dbReference type="Proteomes" id="UP000800082"/>
    </source>
</evidence>
<reference evidence="2" key="1">
    <citation type="journal article" date="2020" name="Stud. Mycol.">
        <title>101 Dothideomycetes genomes: a test case for predicting lifestyles and emergence of pathogens.</title>
        <authorList>
            <person name="Haridas S."/>
            <person name="Albert R."/>
            <person name="Binder M."/>
            <person name="Bloem J."/>
            <person name="Labutti K."/>
            <person name="Salamov A."/>
            <person name="Andreopoulos B."/>
            <person name="Baker S."/>
            <person name="Barry K."/>
            <person name="Bills G."/>
            <person name="Bluhm B."/>
            <person name="Cannon C."/>
            <person name="Castanera R."/>
            <person name="Culley D."/>
            <person name="Daum C."/>
            <person name="Ezra D."/>
            <person name="Gonzalez J."/>
            <person name="Henrissat B."/>
            <person name="Kuo A."/>
            <person name="Liang C."/>
            <person name="Lipzen A."/>
            <person name="Lutzoni F."/>
            <person name="Magnuson J."/>
            <person name="Mondo S."/>
            <person name="Nolan M."/>
            <person name="Ohm R."/>
            <person name="Pangilinan J."/>
            <person name="Park H.-J."/>
            <person name="Ramirez L."/>
            <person name="Alfaro M."/>
            <person name="Sun H."/>
            <person name="Tritt A."/>
            <person name="Yoshinaga Y."/>
            <person name="Zwiers L.-H."/>
            <person name="Turgeon B."/>
            <person name="Goodwin S."/>
            <person name="Spatafora J."/>
            <person name="Crous P."/>
            <person name="Grigoriev I."/>
        </authorList>
    </citation>
    <scope>NUCLEOTIDE SEQUENCE</scope>
    <source>
        <strain evidence="2">CBS 183.55</strain>
    </source>
</reference>
<feature type="region of interest" description="Disordered" evidence="1">
    <location>
        <begin position="262"/>
        <end position="290"/>
    </location>
</feature>
<feature type="region of interest" description="Disordered" evidence="1">
    <location>
        <begin position="1"/>
        <end position="22"/>
    </location>
</feature>
<keyword evidence="3" id="KW-1185">Reference proteome</keyword>
<evidence type="ECO:0000313" key="2">
    <source>
        <dbReference type="EMBL" id="KAF1930110.1"/>
    </source>
</evidence>
<protein>
    <submittedName>
        <fullName evidence="2">Uncharacterized protein</fullName>
    </submittedName>
</protein>
<dbReference type="GeneID" id="54347566"/>
<proteinExistence type="predicted"/>
<feature type="region of interest" description="Disordered" evidence="1">
    <location>
        <begin position="37"/>
        <end position="76"/>
    </location>
</feature>
<dbReference type="RefSeq" id="XP_033450358.1">
    <property type="nucleotide sequence ID" value="XM_033589917.1"/>
</dbReference>
<feature type="compositionally biased region" description="Low complexity" evidence="1">
    <location>
        <begin position="1"/>
        <end position="16"/>
    </location>
</feature>
<accession>A0A6A5RRY8</accession>
<organism evidence="2 3">
    <name type="scientific">Didymella exigua CBS 183.55</name>
    <dbReference type="NCBI Taxonomy" id="1150837"/>
    <lineage>
        <taxon>Eukaryota</taxon>
        <taxon>Fungi</taxon>
        <taxon>Dikarya</taxon>
        <taxon>Ascomycota</taxon>
        <taxon>Pezizomycotina</taxon>
        <taxon>Dothideomycetes</taxon>
        <taxon>Pleosporomycetidae</taxon>
        <taxon>Pleosporales</taxon>
        <taxon>Pleosporineae</taxon>
        <taxon>Didymellaceae</taxon>
        <taxon>Didymella</taxon>
    </lineage>
</organism>
<gene>
    <name evidence="2" type="ORF">M421DRAFT_3865</name>
</gene>
<dbReference type="Proteomes" id="UP000800082">
    <property type="component" value="Unassembled WGS sequence"/>
</dbReference>